<dbReference type="AlphaFoldDB" id="A0A8J5Z567"/>
<organism evidence="1 2">
    <name type="scientific">Gossypium anomalum</name>
    <dbReference type="NCBI Taxonomy" id="47600"/>
    <lineage>
        <taxon>Eukaryota</taxon>
        <taxon>Viridiplantae</taxon>
        <taxon>Streptophyta</taxon>
        <taxon>Embryophyta</taxon>
        <taxon>Tracheophyta</taxon>
        <taxon>Spermatophyta</taxon>
        <taxon>Magnoliopsida</taxon>
        <taxon>eudicotyledons</taxon>
        <taxon>Gunneridae</taxon>
        <taxon>Pentapetalae</taxon>
        <taxon>rosids</taxon>
        <taxon>malvids</taxon>
        <taxon>Malvales</taxon>
        <taxon>Malvaceae</taxon>
        <taxon>Malvoideae</taxon>
        <taxon>Gossypium</taxon>
    </lineage>
</organism>
<dbReference type="OrthoDB" id="1729146at2759"/>
<evidence type="ECO:0000313" key="1">
    <source>
        <dbReference type="EMBL" id="KAG8481564.1"/>
    </source>
</evidence>
<sequence>METLCYIFLDYLWRRYLASLKRLIVKTSLESCFLSSNADLSFSLIFASLRIHDLGVETMTLDTTWVDAPRFNMKCSNRVLLRPEDIHDHLRLYGFVKGDLIREAIGLNVPVHDRTDYSNGDHVNGGGDVDSTSLPSEDVGRTTDEIHVYPNDYTLYWGLDTNAISCRKYGLSRWVTSAVKGIEDLASEATTTPLRQKPAKVLRYFPLITRLKRLFKSSKIVASMTWHDYSRVKDGLLRHPTNVEVWKAFDERLSDFTFDPRNASSLMLSMIIPSEKVSDNDIDIYLQLLINELKQLWDGARVLRGVSHVWYVQSQSIFDGYIMRGASATWVIVDGFPQIIHSGITIMNLIEWQSTVMLLSPIMALIFYKNLMVPQLVNDNALSKVIALACGLNGKIEYFDGYIINRFQFHTNKPDKFCTTQNSGIMVVANGRSYYKVATRIFDFDYY</sequence>
<dbReference type="EMBL" id="JAHUZN010000010">
    <property type="protein sequence ID" value="KAG8481564.1"/>
    <property type="molecule type" value="Genomic_DNA"/>
</dbReference>
<comment type="caution">
    <text evidence="1">The sequence shown here is derived from an EMBL/GenBank/DDBJ whole genome shotgun (WGS) entry which is preliminary data.</text>
</comment>
<name>A0A8J5Z567_9ROSI</name>
<gene>
    <name evidence="1" type="ORF">CXB51_026386</name>
</gene>
<protein>
    <submittedName>
        <fullName evidence="1">Uncharacterized protein</fullName>
    </submittedName>
</protein>
<proteinExistence type="predicted"/>
<keyword evidence="2" id="KW-1185">Reference proteome</keyword>
<reference evidence="1 2" key="1">
    <citation type="journal article" date="2021" name="bioRxiv">
        <title>The Gossypium anomalum genome as a resource for cotton improvement and evolutionary analysis of hybrid incompatibility.</title>
        <authorList>
            <person name="Grover C.E."/>
            <person name="Yuan D."/>
            <person name="Arick M.A."/>
            <person name="Miller E.R."/>
            <person name="Hu G."/>
            <person name="Peterson D.G."/>
            <person name="Wendel J.F."/>
            <person name="Udall J.A."/>
        </authorList>
    </citation>
    <scope>NUCLEOTIDE SEQUENCE [LARGE SCALE GENOMIC DNA]</scope>
    <source>
        <strain evidence="1">JFW-Udall</strain>
        <tissue evidence="1">Leaf</tissue>
    </source>
</reference>
<evidence type="ECO:0000313" key="2">
    <source>
        <dbReference type="Proteomes" id="UP000701853"/>
    </source>
</evidence>
<accession>A0A8J5Z567</accession>
<dbReference type="PANTHER" id="PTHR10775:SF182">
    <property type="entry name" value="TRANSPOSON, EN_SPM-LIKE, TRANSPOSASE-ASSOCIATED DOMAIN PROTEIN-RELATED"/>
    <property type="match status" value="1"/>
</dbReference>
<dbReference type="Proteomes" id="UP000701853">
    <property type="component" value="Chromosome 10"/>
</dbReference>
<dbReference type="PANTHER" id="PTHR10775">
    <property type="entry name" value="OS08G0208400 PROTEIN"/>
    <property type="match status" value="1"/>
</dbReference>